<accession>A0A4Y8SGH2</accession>
<evidence type="ECO:0000313" key="2">
    <source>
        <dbReference type="Proteomes" id="UP000297540"/>
    </source>
</evidence>
<gene>
    <name evidence="1" type="ORF">E2R66_10780</name>
</gene>
<dbReference type="EMBL" id="SOZE01000009">
    <property type="protein sequence ID" value="TFF37647.1"/>
    <property type="molecule type" value="Genomic_DNA"/>
</dbReference>
<evidence type="ECO:0008006" key="3">
    <source>
        <dbReference type="Google" id="ProtNLM"/>
    </source>
</evidence>
<dbReference type="OrthoDB" id="7055424at2"/>
<proteinExistence type="predicted"/>
<evidence type="ECO:0000313" key="1">
    <source>
        <dbReference type="EMBL" id="TFF37647.1"/>
    </source>
</evidence>
<sequence>MDRHRDFILSPVTGLLKEVVAANIGIGDGMETYPLSEYIFQSVFLKMTGFQEQKMKCIVWDLATDDYDYRYKRYSQSTLGECSSYEDKKKIFLDLVELITKYETGFDVNTGIDKAAIQNETITEVKTLFSGSNLATWAQNNFLEFMGDNAIIPLNQFATTGKLFENVLQSKYNLLYYHRNRCAHNTFSYQENLPTLNTLLKSNPKDDNYFVRFTLLVLLDKIFIALYTKYKLLFEEN</sequence>
<dbReference type="Proteomes" id="UP000297540">
    <property type="component" value="Unassembled WGS sequence"/>
</dbReference>
<comment type="caution">
    <text evidence="1">The sequence shown here is derived from an EMBL/GenBank/DDBJ whole genome shotgun (WGS) entry which is preliminary data.</text>
</comment>
<reference evidence="1 2" key="1">
    <citation type="journal article" date="2017" name="Int. J. Syst. Evol. Microbiol.">
        <title>Mucilaginibacterpsychrotolerans sp. nov., isolated from peatlands.</title>
        <authorList>
            <person name="Deng Y."/>
            <person name="Shen L."/>
            <person name="Xu B."/>
            <person name="Liu Y."/>
            <person name="Gu Z."/>
            <person name="Liu H."/>
            <person name="Zhou Y."/>
        </authorList>
    </citation>
    <scope>NUCLEOTIDE SEQUENCE [LARGE SCALE GENOMIC DNA]</scope>
    <source>
        <strain evidence="1 2">NH7-4</strain>
    </source>
</reference>
<dbReference type="AlphaFoldDB" id="A0A4Y8SGH2"/>
<dbReference type="RefSeq" id="WP_133230802.1">
    <property type="nucleotide sequence ID" value="NZ_SOZE01000009.1"/>
</dbReference>
<name>A0A4Y8SGH2_9SPHI</name>
<organism evidence="1 2">
    <name type="scientific">Mucilaginibacter psychrotolerans</name>
    <dbReference type="NCBI Taxonomy" id="1524096"/>
    <lineage>
        <taxon>Bacteria</taxon>
        <taxon>Pseudomonadati</taxon>
        <taxon>Bacteroidota</taxon>
        <taxon>Sphingobacteriia</taxon>
        <taxon>Sphingobacteriales</taxon>
        <taxon>Sphingobacteriaceae</taxon>
        <taxon>Mucilaginibacter</taxon>
    </lineage>
</organism>
<protein>
    <recommendedName>
        <fullName evidence="3">MAE-28990/MAE-18760-like HEPN domain-containing protein</fullName>
    </recommendedName>
</protein>
<keyword evidence="2" id="KW-1185">Reference proteome</keyword>